<dbReference type="EMBL" id="JBHLTC010000040">
    <property type="protein sequence ID" value="MFC0628882.1"/>
    <property type="molecule type" value="Genomic_DNA"/>
</dbReference>
<proteinExistence type="predicted"/>
<name>A0ABV6QZ67_9ACTN</name>
<dbReference type="Proteomes" id="UP001589890">
    <property type="component" value="Unassembled WGS sequence"/>
</dbReference>
<accession>A0ABV6QZ67</accession>
<evidence type="ECO:0000313" key="4">
    <source>
        <dbReference type="Proteomes" id="UP001589890"/>
    </source>
</evidence>
<dbReference type="NCBIfam" id="TIGR01167">
    <property type="entry name" value="LPXTG_anchor"/>
    <property type="match status" value="1"/>
</dbReference>
<gene>
    <name evidence="3" type="ORF">ACFFGN_32755</name>
</gene>
<evidence type="ECO:0000313" key="3">
    <source>
        <dbReference type="EMBL" id="MFC0628882.1"/>
    </source>
</evidence>
<feature type="transmembrane region" description="Helical" evidence="2">
    <location>
        <begin position="253"/>
        <end position="276"/>
    </location>
</feature>
<keyword evidence="4" id="KW-1185">Reference proteome</keyword>
<evidence type="ECO:0000256" key="1">
    <source>
        <dbReference type="SAM" id="MobiDB-lite"/>
    </source>
</evidence>
<sequence>MSQLQTAAPPAAAPPVQSPYPGQGQGQPQGTGWQPTAVQATRANPVKTWFEGTPGRLRAWLLVLGALGVVFGLCAAQGFRAADGSLNRAEANTAQLVRIQAIHTSLVSANADATNAFLSGGLEPPAQRQHFTDSMAAASKLITEAAKSQPADAVALGALNTTVLTYQGLVEQARANNRQALPVGAQYLKDANALLQTDALPVLTALVSANEKRLETELGNTGRGTAWVVAAGLVTLLVLGLALFWLARRTHRYLNLPLFAAALVVLLTTIAGGAVLTGSKNAADDVRDTTYAGTIGLARARVAAFDAKSNESLTLIARGSGAAFEKAWVTASNTARQESSEAGTKVREASGLSARWDAYVKAHEQIRQLDDSGRWDAAVQLALNSPQAFNEFDKASSTSLAATSNTARADLLDAGNSLPVWAWLGLPIGLLVALLAWWGLSQRLEEYR</sequence>
<feature type="transmembrane region" description="Helical" evidence="2">
    <location>
        <begin position="226"/>
        <end position="246"/>
    </location>
</feature>
<evidence type="ECO:0000256" key="2">
    <source>
        <dbReference type="SAM" id="Phobius"/>
    </source>
</evidence>
<dbReference type="RefSeq" id="WP_380055954.1">
    <property type="nucleotide sequence ID" value="NZ_JBHLTC010000040.1"/>
</dbReference>
<comment type="caution">
    <text evidence="3">The sequence shown here is derived from an EMBL/GenBank/DDBJ whole genome shotgun (WGS) entry which is preliminary data.</text>
</comment>
<keyword evidence="2" id="KW-0812">Transmembrane</keyword>
<feature type="region of interest" description="Disordered" evidence="1">
    <location>
        <begin position="1"/>
        <end position="37"/>
    </location>
</feature>
<feature type="transmembrane region" description="Helical" evidence="2">
    <location>
        <begin position="59"/>
        <end position="79"/>
    </location>
</feature>
<reference evidence="3 4" key="1">
    <citation type="submission" date="2024-09" db="EMBL/GenBank/DDBJ databases">
        <authorList>
            <person name="Sun Q."/>
            <person name="Mori K."/>
        </authorList>
    </citation>
    <scope>NUCLEOTIDE SEQUENCE [LARGE SCALE GENOMIC DNA]</scope>
    <source>
        <strain evidence="3 4">CGMCC 1.15906</strain>
    </source>
</reference>
<keyword evidence="2" id="KW-1133">Transmembrane helix</keyword>
<protein>
    <submittedName>
        <fullName evidence="3">LPXTG cell wall anchor domain-containing protein</fullName>
    </submittedName>
</protein>
<feature type="transmembrane region" description="Helical" evidence="2">
    <location>
        <begin position="420"/>
        <end position="440"/>
    </location>
</feature>
<organism evidence="3 4">
    <name type="scientific">Kribbella deserti</name>
    <dbReference type="NCBI Taxonomy" id="1926257"/>
    <lineage>
        <taxon>Bacteria</taxon>
        <taxon>Bacillati</taxon>
        <taxon>Actinomycetota</taxon>
        <taxon>Actinomycetes</taxon>
        <taxon>Propionibacteriales</taxon>
        <taxon>Kribbellaceae</taxon>
        <taxon>Kribbella</taxon>
    </lineage>
</organism>
<keyword evidence="2" id="KW-0472">Membrane</keyword>